<gene>
    <name evidence="2" type="ORF">GR167_11905</name>
</gene>
<proteinExistence type="predicted"/>
<comment type="caution">
    <text evidence="2">The sequence shown here is derived from an EMBL/GenBank/DDBJ whole genome shotgun (WGS) entry which is preliminary data.</text>
</comment>
<dbReference type="AlphaFoldDB" id="A0A6L8LN78"/>
<sequence length="164" mass="18384">MTQEPPPCIFCYGKEARPCAPEGLFDVSWVAHSYLEHIARSENHEAKAEALFWSYNCISDLVEDTPEIAFQIVLILADGLTSPRQASIVAAGFLEDIIVKHGPTFIDRIEEIAYRSPRFRYVLSGVWPQGEQDSAVWKRIAAIRENGPHIDKDSVLPPPDGVHQ</sequence>
<evidence type="ECO:0000313" key="2">
    <source>
        <dbReference type="EMBL" id="MYM56010.1"/>
    </source>
</evidence>
<evidence type="ECO:0000313" key="3">
    <source>
        <dbReference type="Proteomes" id="UP000479043"/>
    </source>
</evidence>
<evidence type="ECO:0000259" key="1">
    <source>
        <dbReference type="Pfam" id="PF21746"/>
    </source>
</evidence>
<dbReference type="InterPro" id="IPR049221">
    <property type="entry name" value="DUF6869"/>
</dbReference>
<dbReference type="Proteomes" id="UP000479043">
    <property type="component" value="Unassembled WGS sequence"/>
</dbReference>
<feature type="domain" description="DUF6869" evidence="1">
    <location>
        <begin position="43"/>
        <end position="145"/>
    </location>
</feature>
<dbReference type="Pfam" id="PF21746">
    <property type="entry name" value="DUF6869"/>
    <property type="match status" value="1"/>
</dbReference>
<organism evidence="2 3">
    <name type="scientific">Thalassovita mangrovi</name>
    <dbReference type="NCBI Taxonomy" id="2692236"/>
    <lineage>
        <taxon>Bacteria</taxon>
        <taxon>Pseudomonadati</taxon>
        <taxon>Pseudomonadota</taxon>
        <taxon>Alphaproteobacteria</taxon>
        <taxon>Rhodobacterales</taxon>
        <taxon>Roseobacteraceae</taxon>
        <taxon>Thalassovita</taxon>
    </lineage>
</organism>
<reference evidence="2 3" key="1">
    <citation type="submission" date="2020-01" db="EMBL/GenBank/DDBJ databases">
        <authorList>
            <person name="Chen S."/>
        </authorList>
    </citation>
    <scope>NUCLEOTIDE SEQUENCE [LARGE SCALE GENOMIC DNA]</scope>
    <source>
        <strain evidence="2 3">GS-10</strain>
    </source>
</reference>
<keyword evidence="3" id="KW-1185">Reference proteome</keyword>
<dbReference type="RefSeq" id="WP_160973742.1">
    <property type="nucleotide sequence ID" value="NZ_WWEN01000004.1"/>
</dbReference>
<accession>A0A6L8LN78</accession>
<dbReference type="EMBL" id="WWEN01000004">
    <property type="protein sequence ID" value="MYM56010.1"/>
    <property type="molecule type" value="Genomic_DNA"/>
</dbReference>
<name>A0A6L8LN78_9RHOB</name>
<protein>
    <recommendedName>
        <fullName evidence="1">DUF6869 domain-containing protein</fullName>
    </recommendedName>
</protein>